<keyword evidence="1" id="KW-0378">Hydrolase</keyword>
<keyword evidence="2" id="KW-1185">Reference proteome</keyword>
<reference evidence="2" key="1">
    <citation type="journal article" date="2022" name="Nat. Commun.">
        <title>Chromosome evolution and the genetic basis of agronomically important traits in greater yam.</title>
        <authorList>
            <person name="Bredeson J.V."/>
            <person name="Lyons J.B."/>
            <person name="Oniyinde I.O."/>
            <person name="Okereke N.R."/>
            <person name="Kolade O."/>
            <person name="Nnabue I."/>
            <person name="Nwadili C.O."/>
            <person name="Hribova E."/>
            <person name="Parker M."/>
            <person name="Nwogha J."/>
            <person name="Shu S."/>
            <person name="Carlson J."/>
            <person name="Kariba R."/>
            <person name="Muthemba S."/>
            <person name="Knop K."/>
            <person name="Barton G.J."/>
            <person name="Sherwood A.V."/>
            <person name="Lopez-Montes A."/>
            <person name="Asiedu R."/>
            <person name="Jamnadass R."/>
            <person name="Muchugi A."/>
            <person name="Goodstein D."/>
            <person name="Egesi C.N."/>
            <person name="Featherston J."/>
            <person name="Asfaw A."/>
            <person name="Simpson G.G."/>
            <person name="Dolezel J."/>
            <person name="Hendre P.S."/>
            <person name="Van Deynze A."/>
            <person name="Kumar P.L."/>
            <person name="Obidiegwu J.E."/>
            <person name="Bhattacharjee R."/>
            <person name="Rokhsar D.S."/>
        </authorList>
    </citation>
    <scope>NUCLEOTIDE SEQUENCE [LARGE SCALE GENOMIC DNA]</scope>
    <source>
        <strain evidence="2">cv. TDa95/00328</strain>
    </source>
</reference>
<sequence>MASSKLLLLLLLITISTITVTSTPTQSAKKPSKSATDFILKSCNATGYPNLCISSLSPSATAINSNPFLLAGAAASITLSRLRSTGSRISALANTTSARRESAALRDCADTLGDAVDQTRKSAKELGKMAAGKGAGSGSIAWRVSGVQTWMSAALTNEGTCGDGLDGVPMDSVVKKVIAMVGVVKMYSSNALALVNILVP</sequence>
<organism evidence="1 2">
    <name type="scientific">Dioscorea alata</name>
    <name type="common">Purple yam</name>
    <dbReference type="NCBI Taxonomy" id="55571"/>
    <lineage>
        <taxon>Eukaryota</taxon>
        <taxon>Viridiplantae</taxon>
        <taxon>Streptophyta</taxon>
        <taxon>Embryophyta</taxon>
        <taxon>Tracheophyta</taxon>
        <taxon>Spermatophyta</taxon>
        <taxon>Magnoliopsida</taxon>
        <taxon>Liliopsida</taxon>
        <taxon>Dioscoreales</taxon>
        <taxon>Dioscoreaceae</taxon>
        <taxon>Dioscorea</taxon>
    </lineage>
</organism>
<dbReference type="EMBL" id="CM037028">
    <property type="protein sequence ID" value="KAH7655960.1"/>
    <property type="molecule type" value="Genomic_DNA"/>
</dbReference>
<name>A0ACB7U6V5_DIOAL</name>
<protein>
    <submittedName>
        <fullName evidence="1">Pectinesterase protein</fullName>
        <ecNumber evidence="1">3.1.1.11</ecNumber>
    </submittedName>
</protein>
<dbReference type="EC" id="3.1.1.11" evidence="1"/>
<accession>A0ACB7U6V5</accession>
<comment type="caution">
    <text evidence="1">The sequence shown here is derived from an EMBL/GenBank/DDBJ whole genome shotgun (WGS) entry which is preliminary data.</text>
</comment>
<evidence type="ECO:0000313" key="2">
    <source>
        <dbReference type="Proteomes" id="UP000827976"/>
    </source>
</evidence>
<dbReference type="Proteomes" id="UP000827976">
    <property type="component" value="Chromosome 18"/>
</dbReference>
<evidence type="ECO:0000313" key="1">
    <source>
        <dbReference type="EMBL" id="KAH7655960.1"/>
    </source>
</evidence>
<gene>
    <name evidence="1" type="ORF">IHE45_18G047000</name>
</gene>
<proteinExistence type="predicted"/>